<evidence type="ECO:0000256" key="6">
    <source>
        <dbReference type="ARBA" id="ARBA00023180"/>
    </source>
</evidence>
<dbReference type="RefSeq" id="XP_069202038.1">
    <property type="nucleotide sequence ID" value="XM_069347434.1"/>
</dbReference>
<keyword evidence="6" id="KW-0325">Glycoprotein</keyword>
<sequence length="831" mass="87885">MLHNTVILLALAGAGRAYSATVSPIPSHGLINELDIDFGDWAQAYDKASSFVAALTTAEKYSIITGGRISNSSLNFTALEFKDGSEGVQQDYFVSAFSQSSALAMTWDKDAIYAQAKAVADEFYGRGYQIVNGPTSEPLGRTPWGGRLGEAFGPDPYQNGITFGLSVSAYTKAGVIAGGKHFLLNEQETNRQSSGGTGGAGGGSSDVGMGGGPASGNGSSISNSVSGGDTMTTSVQGASSVARPSESISTSAPSSASSNSSNASSSSSSSGDSSNVAPYSSNADDRTIHEAYLWPFYDGVKAGMGAVMCAMTEVNGSASCENEDLLMGLLKTELGFPGMVYADVGGQKTALGSVTGGLDYGSSSTWSTDILDLMLSNGSLTNNRLDDMVIRNIIAWYYTGLSDGDQPETAESGEYRNVRANHTALIRENGAKSIVLLKNENGALPLKSPMTMSIFGANAGPVMGGPNTAFSITGSGPTFDGHLASGSGSGQVSFPYLITPLAAISSRASQDGTMVNWILNDTYTESSSSGMSLSFGSSTTANAPAISTYADGTEVCLCFINALAGEGEDRTELYNRDQDTLINTVASYCNNTIVVVSTTGVRLLDQWIEHENITAVLYSAPLGQESGNSIADVLYGDFNPSGRLTYTIAKNESDYPVEICETKQCNFTEGVYLDYRYFDKQNMTVRYPFGHGLSYTNFNYSDVKAIAVSRNLSVYPTGPLGVGGKLDLWDIVANVSVDVTNTGSIDGAEVAQLYITYPAVADQPLLQLRGFERVDLPAGTKNEVKFQLRRRDLSYWDVTAQQWALPRGTFELHVGSSSRDLKLHSSLIIYR</sequence>
<dbReference type="Pfam" id="PF00933">
    <property type="entry name" value="Glyco_hydro_3"/>
    <property type="match status" value="1"/>
</dbReference>
<dbReference type="InterPro" id="IPR036962">
    <property type="entry name" value="Glyco_hydro_3_N_sf"/>
</dbReference>
<evidence type="ECO:0000256" key="2">
    <source>
        <dbReference type="ARBA" id="ARBA00004987"/>
    </source>
</evidence>
<dbReference type="GeneID" id="95981042"/>
<dbReference type="InterPro" id="IPR026891">
    <property type="entry name" value="Fn3-like"/>
</dbReference>
<dbReference type="PANTHER" id="PTHR42715:SF14">
    <property type="entry name" value="BETA-GLUCOSIDASE D-RELATED"/>
    <property type="match status" value="1"/>
</dbReference>
<keyword evidence="11" id="KW-0732">Signal</keyword>
<feature type="region of interest" description="Disordered" evidence="10">
    <location>
        <begin position="190"/>
        <end position="282"/>
    </location>
</feature>
<evidence type="ECO:0000256" key="9">
    <source>
        <dbReference type="ARBA" id="ARBA00023326"/>
    </source>
</evidence>
<dbReference type="SUPFAM" id="SSF52279">
    <property type="entry name" value="Beta-D-glucan exohydrolase, C-terminal domain"/>
    <property type="match status" value="1"/>
</dbReference>
<dbReference type="Pfam" id="PF14310">
    <property type="entry name" value="Fn3-like"/>
    <property type="match status" value="1"/>
</dbReference>
<dbReference type="InterPro" id="IPR002772">
    <property type="entry name" value="Glyco_hydro_3_C"/>
</dbReference>
<feature type="chain" id="PRO_5045676897" description="beta-glucosidase" evidence="11">
    <location>
        <begin position="18"/>
        <end position="831"/>
    </location>
</feature>
<feature type="compositionally biased region" description="Gly residues" evidence="10">
    <location>
        <begin position="195"/>
        <end position="215"/>
    </location>
</feature>
<comment type="similarity">
    <text evidence="3">Belongs to the glycosyl hydrolase 3 family.</text>
</comment>
<feature type="compositionally biased region" description="Low complexity" evidence="10">
    <location>
        <begin position="216"/>
        <end position="228"/>
    </location>
</feature>
<dbReference type="SUPFAM" id="SSF51445">
    <property type="entry name" value="(Trans)glycosidases"/>
    <property type="match status" value="2"/>
</dbReference>
<evidence type="ECO:0000313" key="14">
    <source>
        <dbReference type="Proteomes" id="UP001562354"/>
    </source>
</evidence>
<evidence type="ECO:0000256" key="4">
    <source>
        <dbReference type="ARBA" id="ARBA00012744"/>
    </source>
</evidence>
<keyword evidence="7" id="KW-0119">Carbohydrate metabolism</keyword>
<protein>
    <recommendedName>
        <fullName evidence="4">beta-glucosidase</fullName>
        <ecNumber evidence="4">3.2.1.21</ecNumber>
    </recommendedName>
</protein>
<keyword evidence="8" id="KW-0326">Glycosidase</keyword>
<dbReference type="InterPro" id="IPR013783">
    <property type="entry name" value="Ig-like_fold"/>
</dbReference>
<dbReference type="Pfam" id="PF01915">
    <property type="entry name" value="Glyco_hydro_3_C"/>
    <property type="match status" value="1"/>
</dbReference>
<feature type="domain" description="Fibronectin type III-like" evidence="12">
    <location>
        <begin position="749"/>
        <end position="818"/>
    </location>
</feature>
<comment type="catalytic activity">
    <reaction evidence="1">
        <text>Hydrolysis of terminal, non-reducing beta-D-glucosyl residues with release of beta-D-glucose.</text>
        <dbReference type="EC" id="3.2.1.21"/>
    </reaction>
</comment>
<accession>A0ABR3PI77</accession>
<name>A0ABR3PI77_9PEZI</name>
<evidence type="ECO:0000256" key="3">
    <source>
        <dbReference type="ARBA" id="ARBA00005336"/>
    </source>
</evidence>
<dbReference type="EMBL" id="JBFMKM010000006">
    <property type="protein sequence ID" value="KAL1305765.1"/>
    <property type="molecule type" value="Genomic_DNA"/>
</dbReference>
<dbReference type="Gene3D" id="3.40.50.1700">
    <property type="entry name" value="Glycoside hydrolase family 3 C-terminal domain"/>
    <property type="match status" value="1"/>
</dbReference>
<evidence type="ECO:0000256" key="5">
    <source>
        <dbReference type="ARBA" id="ARBA00022801"/>
    </source>
</evidence>
<dbReference type="InterPro" id="IPR017853">
    <property type="entry name" value="GH"/>
</dbReference>
<dbReference type="SMART" id="SM01217">
    <property type="entry name" value="Fn3_like"/>
    <property type="match status" value="1"/>
</dbReference>
<keyword evidence="9" id="KW-0624">Polysaccharide degradation</keyword>
<keyword evidence="14" id="KW-1185">Reference proteome</keyword>
<comment type="caution">
    <text evidence="13">The sequence shown here is derived from an EMBL/GenBank/DDBJ whole genome shotgun (WGS) entry which is preliminary data.</text>
</comment>
<feature type="signal peptide" evidence="11">
    <location>
        <begin position="1"/>
        <end position="17"/>
    </location>
</feature>
<comment type="pathway">
    <text evidence="2">Glycan metabolism; cellulose degradation.</text>
</comment>
<evidence type="ECO:0000256" key="8">
    <source>
        <dbReference type="ARBA" id="ARBA00023295"/>
    </source>
</evidence>
<dbReference type="Gene3D" id="3.20.20.300">
    <property type="entry name" value="Glycoside hydrolase, family 3, N-terminal domain"/>
    <property type="match status" value="1"/>
</dbReference>
<dbReference type="EC" id="3.2.1.21" evidence="4"/>
<proteinExistence type="inferred from homology"/>
<dbReference type="InterPro" id="IPR036881">
    <property type="entry name" value="Glyco_hydro_3_C_sf"/>
</dbReference>
<dbReference type="PRINTS" id="PR00133">
    <property type="entry name" value="GLHYDRLASE3"/>
</dbReference>
<evidence type="ECO:0000259" key="12">
    <source>
        <dbReference type="SMART" id="SM01217"/>
    </source>
</evidence>
<feature type="compositionally biased region" description="Low complexity" evidence="10">
    <location>
        <begin position="245"/>
        <end position="275"/>
    </location>
</feature>
<evidence type="ECO:0000313" key="13">
    <source>
        <dbReference type="EMBL" id="KAL1305765.1"/>
    </source>
</evidence>
<dbReference type="Gene3D" id="2.60.40.10">
    <property type="entry name" value="Immunoglobulins"/>
    <property type="match status" value="1"/>
</dbReference>
<dbReference type="InterPro" id="IPR050288">
    <property type="entry name" value="Cellulose_deg_GH3"/>
</dbReference>
<feature type="compositionally biased region" description="Polar residues" evidence="10">
    <location>
        <begin position="229"/>
        <end position="239"/>
    </location>
</feature>
<evidence type="ECO:0000256" key="10">
    <source>
        <dbReference type="SAM" id="MobiDB-lite"/>
    </source>
</evidence>
<dbReference type="PANTHER" id="PTHR42715">
    <property type="entry name" value="BETA-GLUCOSIDASE"/>
    <property type="match status" value="1"/>
</dbReference>
<gene>
    <name evidence="13" type="ORF">AAFC00_007343</name>
</gene>
<dbReference type="Proteomes" id="UP001562354">
    <property type="component" value="Unassembled WGS sequence"/>
</dbReference>
<organism evidence="13 14">
    <name type="scientific">Neodothiora populina</name>
    <dbReference type="NCBI Taxonomy" id="2781224"/>
    <lineage>
        <taxon>Eukaryota</taxon>
        <taxon>Fungi</taxon>
        <taxon>Dikarya</taxon>
        <taxon>Ascomycota</taxon>
        <taxon>Pezizomycotina</taxon>
        <taxon>Dothideomycetes</taxon>
        <taxon>Dothideomycetidae</taxon>
        <taxon>Dothideales</taxon>
        <taxon>Dothioraceae</taxon>
        <taxon>Neodothiora</taxon>
    </lineage>
</organism>
<reference evidence="13 14" key="1">
    <citation type="submission" date="2024-07" db="EMBL/GenBank/DDBJ databases">
        <title>Draft sequence of the Neodothiora populina.</title>
        <authorList>
            <person name="Drown D.D."/>
            <person name="Schuette U.S."/>
            <person name="Buechlein A.B."/>
            <person name="Rusch D.R."/>
            <person name="Winton L.W."/>
            <person name="Adams G.A."/>
        </authorList>
    </citation>
    <scope>NUCLEOTIDE SEQUENCE [LARGE SCALE GENOMIC DNA]</scope>
    <source>
        <strain evidence="13 14">CPC 39397</strain>
    </source>
</reference>
<evidence type="ECO:0000256" key="11">
    <source>
        <dbReference type="SAM" id="SignalP"/>
    </source>
</evidence>
<evidence type="ECO:0000256" key="1">
    <source>
        <dbReference type="ARBA" id="ARBA00000448"/>
    </source>
</evidence>
<evidence type="ECO:0000256" key="7">
    <source>
        <dbReference type="ARBA" id="ARBA00023277"/>
    </source>
</evidence>
<keyword evidence="5" id="KW-0378">Hydrolase</keyword>
<dbReference type="InterPro" id="IPR001764">
    <property type="entry name" value="Glyco_hydro_3_N"/>
</dbReference>